<dbReference type="AlphaFoldDB" id="A0AA42BF26"/>
<keyword evidence="1" id="KW-0812">Transmembrane</keyword>
<comment type="caution">
    <text evidence="2">The sequence shown here is derived from an EMBL/GenBank/DDBJ whole genome shotgun (WGS) entry which is preliminary data.</text>
</comment>
<dbReference type="RefSeq" id="WP_253162246.1">
    <property type="nucleotide sequence ID" value="NZ_JAMYBS010000002.1"/>
</dbReference>
<accession>A0AA42BF26</accession>
<proteinExistence type="predicted"/>
<evidence type="ECO:0000256" key="1">
    <source>
        <dbReference type="SAM" id="Phobius"/>
    </source>
</evidence>
<feature type="transmembrane region" description="Helical" evidence="1">
    <location>
        <begin position="12"/>
        <end position="31"/>
    </location>
</feature>
<keyword evidence="1" id="KW-0472">Membrane</keyword>
<dbReference type="EMBL" id="JAMYBS010000002">
    <property type="protein sequence ID" value="MCO7543718.1"/>
    <property type="molecule type" value="Genomic_DNA"/>
</dbReference>
<evidence type="ECO:0000313" key="2">
    <source>
        <dbReference type="EMBL" id="MCO7543718.1"/>
    </source>
</evidence>
<sequence>MIDIYSWPHEISLLVFGGPILLAIISLAFSLYLSRRHLDAMLEALKGSRYIAVWAAGLESLGWFGRFMLTAKVSGMVTWPGPGIRAGELESDEIRNFPAHLQRLLTAKNVLNGIILAWGAVAFVLLKLQ</sequence>
<evidence type="ECO:0000313" key="3">
    <source>
        <dbReference type="Proteomes" id="UP001165292"/>
    </source>
</evidence>
<feature type="transmembrane region" description="Helical" evidence="1">
    <location>
        <begin position="51"/>
        <end position="69"/>
    </location>
</feature>
<organism evidence="2 3">
    <name type="scientific">Stutzerimonas nitrititolerans</name>
    <dbReference type="NCBI Taxonomy" id="2482751"/>
    <lineage>
        <taxon>Bacteria</taxon>
        <taxon>Pseudomonadati</taxon>
        <taxon>Pseudomonadota</taxon>
        <taxon>Gammaproteobacteria</taxon>
        <taxon>Pseudomonadales</taxon>
        <taxon>Pseudomonadaceae</taxon>
        <taxon>Stutzerimonas</taxon>
    </lineage>
</organism>
<feature type="transmembrane region" description="Helical" evidence="1">
    <location>
        <begin position="110"/>
        <end position="128"/>
    </location>
</feature>
<gene>
    <name evidence="2" type="ORF">NJF43_02990</name>
</gene>
<keyword evidence="1" id="KW-1133">Transmembrane helix</keyword>
<dbReference type="Proteomes" id="UP001165292">
    <property type="component" value="Unassembled WGS sequence"/>
</dbReference>
<name>A0AA42BF26_9GAMM</name>
<reference evidence="2" key="1">
    <citation type="submission" date="2022-06" db="EMBL/GenBank/DDBJ databases">
        <title>Detection of beta-lactamases in bacteria of animal origin.</title>
        <authorList>
            <person name="Mlynarcik P."/>
            <person name="Zdarska V."/>
            <person name="Chudobova H."/>
            <person name="Prochazkova P."/>
            <person name="Hricova K."/>
            <person name="Mezerova K."/>
            <person name="Bardon J."/>
            <person name="Dolejska M."/>
            <person name="Sukkar I."/>
            <person name="Kolar M."/>
        </authorList>
    </citation>
    <scope>NUCLEOTIDE SEQUENCE</scope>
    <source>
        <strain evidence="2">S 300-3</strain>
    </source>
</reference>
<protein>
    <submittedName>
        <fullName evidence="2">Uncharacterized protein</fullName>
    </submittedName>
</protein>